<organism evidence="2 3">
    <name type="scientific">Podospora australis</name>
    <dbReference type="NCBI Taxonomy" id="1536484"/>
    <lineage>
        <taxon>Eukaryota</taxon>
        <taxon>Fungi</taxon>
        <taxon>Dikarya</taxon>
        <taxon>Ascomycota</taxon>
        <taxon>Pezizomycotina</taxon>
        <taxon>Sordariomycetes</taxon>
        <taxon>Sordariomycetidae</taxon>
        <taxon>Sordariales</taxon>
        <taxon>Podosporaceae</taxon>
        <taxon>Podospora</taxon>
    </lineage>
</organism>
<proteinExistence type="predicted"/>
<dbReference type="EMBL" id="MU864416">
    <property type="protein sequence ID" value="KAK4186742.1"/>
    <property type="molecule type" value="Genomic_DNA"/>
</dbReference>
<comment type="caution">
    <text evidence="2">The sequence shown here is derived from an EMBL/GenBank/DDBJ whole genome shotgun (WGS) entry which is preliminary data.</text>
</comment>
<accession>A0AAN7AI11</accession>
<name>A0AAN7AI11_9PEZI</name>
<keyword evidence="3" id="KW-1185">Reference proteome</keyword>
<dbReference type="InterPro" id="IPR002575">
    <property type="entry name" value="Aminoglycoside_PTrfase"/>
</dbReference>
<gene>
    <name evidence="2" type="ORF">QBC35DRAFT_524039</name>
</gene>
<feature type="domain" description="Aminoglycoside phosphotransferase" evidence="1">
    <location>
        <begin position="133"/>
        <end position="211"/>
    </location>
</feature>
<evidence type="ECO:0000313" key="3">
    <source>
        <dbReference type="Proteomes" id="UP001302126"/>
    </source>
</evidence>
<dbReference type="Proteomes" id="UP001302126">
    <property type="component" value="Unassembled WGS sequence"/>
</dbReference>
<protein>
    <recommendedName>
        <fullName evidence="1">Aminoglycoside phosphotransferase domain-containing protein</fullName>
    </recommendedName>
</protein>
<reference evidence="2" key="1">
    <citation type="journal article" date="2023" name="Mol. Phylogenet. Evol.">
        <title>Genome-scale phylogeny and comparative genomics of the fungal order Sordariales.</title>
        <authorList>
            <person name="Hensen N."/>
            <person name="Bonometti L."/>
            <person name="Westerberg I."/>
            <person name="Brannstrom I.O."/>
            <person name="Guillou S."/>
            <person name="Cros-Aarteil S."/>
            <person name="Calhoun S."/>
            <person name="Haridas S."/>
            <person name="Kuo A."/>
            <person name="Mondo S."/>
            <person name="Pangilinan J."/>
            <person name="Riley R."/>
            <person name="LaButti K."/>
            <person name="Andreopoulos B."/>
            <person name="Lipzen A."/>
            <person name="Chen C."/>
            <person name="Yan M."/>
            <person name="Daum C."/>
            <person name="Ng V."/>
            <person name="Clum A."/>
            <person name="Steindorff A."/>
            <person name="Ohm R.A."/>
            <person name="Martin F."/>
            <person name="Silar P."/>
            <person name="Natvig D.O."/>
            <person name="Lalanne C."/>
            <person name="Gautier V."/>
            <person name="Ament-Velasquez S.L."/>
            <person name="Kruys A."/>
            <person name="Hutchinson M.I."/>
            <person name="Powell A.J."/>
            <person name="Barry K."/>
            <person name="Miller A.N."/>
            <person name="Grigoriev I.V."/>
            <person name="Debuchy R."/>
            <person name="Gladieux P."/>
            <person name="Hiltunen Thoren M."/>
            <person name="Johannesson H."/>
        </authorList>
    </citation>
    <scope>NUCLEOTIDE SEQUENCE</scope>
    <source>
        <strain evidence="2">PSN309</strain>
    </source>
</reference>
<evidence type="ECO:0000313" key="2">
    <source>
        <dbReference type="EMBL" id="KAK4186742.1"/>
    </source>
</evidence>
<dbReference type="InterPro" id="IPR011009">
    <property type="entry name" value="Kinase-like_dom_sf"/>
</dbReference>
<dbReference type="SUPFAM" id="SSF56112">
    <property type="entry name" value="Protein kinase-like (PK-like)"/>
    <property type="match status" value="1"/>
</dbReference>
<sequence length="306" mass="34407">MPLVSSDNDFPKSLNTANKQVKMAKKLVAEHLGSPSKRIDRAQPQGMFSRTFLVTLADDPKSALGALVPRIQHYENKALEEEGAWVYCMERLLGKTWLQGITSKGDQGRVTVSKSVGRVFAKGYLEGNSTSALPLIRARLEAMIASPLQDIQPFKPQIQTHLDNLDKFAQLPLWVSHYDLNEVNVLIDDNCEVTGLIDWELSTPLPFGVSFGRVHTIAGEYSGGEFCMHDRFEEAERGFWDELLKGIPDAKVRRSLHDNMGTLLDCFVQEDPQNEVGCSKVTVRALPKFLTYRIPFARGDEPRYRI</sequence>
<dbReference type="AlphaFoldDB" id="A0AAN7AI11"/>
<reference evidence="2" key="2">
    <citation type="submission" date="2023-05" db="EMBL/GenBank/DDBJ databases">
        <authorList>
            <consortium name="Lawrence Berkeley National Laboratory"/>
            <person name="Steindorff A."/>
            <person name="Hensen N."/>
            <person name="Bonometti L."/>
            <person name="Westerberg I."/>
            <person name="Brannstrom I.O."/>
            <person name="Guillou S."/>
            <person name="Cros-Aarteil S."/>
            <person name="Calhoun S."/>
            <person name="Haridas S."/>
            <person name="Kuo A."/>
            <person name="Mondo S."/>
            <person name="Pangilinan J."/>
            <person name="Riley R."/>
            <person name="Labutti K."/>
            <person name="Andreopoulos B."/>
            <person name="Lipzen A."/>
            <person name="Chen C."/>
            <person name="Yanf M."/>
            <person name="Daum C."/>
            <person name="Ng V."/>
            <person name="Clum A."/>
            <person name="Ohm R."/>
            <person name="Martin F."/>
            <person name="Silar P."/>
            <person name="Natvig D."/>
            <person name="Lalanne C."/>
            <person name="Gautier V."/>
            <person name="Ament-Velasquez S.L."/>
            <person name="Kruys A."/>
            <person name="Hutchinson M.I."/>
            <person name="Powell A.J."/>
            <person name="Barry K."/>
            <person name="Miller A.N."/>
            <person name="Grigoriev I.V."/>
            <person name="Debuchy R."/>
            <person name="Gladieux P."/>
            <person name="Thoren M.H."/>
            <person name="Johannesson H."/>
        </authorList>
    </citation>
    <scope>NUCLEOTIDE SEQUENCE</scope>
    <source>
        <strain evidence="2">PSN309</strain>
    </source>
</reference>
<dbReference type="Pfam" id="PF01636">
    <property type="entry name" value="APH"/>
    <property type="match status" value="1"/>
</dbReference>
<evidence type="ECO:0000259" key="1">
    <source>
        <dbReference type="Pfam" id="PF01636"/>
    </source>
</evidence>